<feature type="transmembrane region" description="Helical" evidence="1">
    <location>
        <begin position="12"/>
        <end position="35"/>
    </location>
</feature>
<evidence type="ECO:0000313" key="2">
    <source>
        <dbReference type="EMBL" id="QEG02806.1"/>
    </source>
</evidence>
<reference evidence="2 3" key="1">
    <citation type="submission" date="2019-02" db="EMBL/GenBank/DDBJ databases">
        <title>Planctomycetal bacteria perform biofilm scaping via a novel small molecule.</title>
        <authorList>
            <person name="Jeske O."/>
            <person name="Boedeker C."/>
            <person name="Wiegand S."/>
            <person name="Breitling P."/>
            <person name="Kallscheuer N."/>
            <person name="Jogler M."/>
            <person name="Rohde M."/>
            <person name="Petersen J."/>
            <person name="Medema M.H."/>
            <person name="Surup F."/>
            <person name="Jogler C."/>
        </authorList>
    </citation>
    <scope>NUCLEOTIDE SEQUENCE [LARGE SCALE GENOMIC DNA]</scope>
    <source>
        <strain evidence="2 3">Mal15</strain>
    </source>
</reference>
<protein>
    <submittedName>
        <fullName evidence="2">Uncharacterized protein</fullName>
    </submittedName>
</protein>
<keyword evidence="1" id="KW-1133">Transmembrane helix</keyword>
<feature type="transmembrane region" description="Helical" evidence="1">
    <location>
        <begin position="118"/>
        <end position="138"/>
    </location>
</feature>
<accession>A0A5B9MSM1</accession>
<name>A0A5B9MSM1_9BACT</name>
<proteinExistence type="predicted"/>
<dbReference type="KEGG" id="smam:Mal15_69270"/>
<evidence type="ECO:0000256" key="1">
    <source>
        <dbReference type="SAM" id="Phobius"/>
    </source>
</evidence>
<feature type="transmembrane region" description="Helical" evidence="1">
    <location>
        <begin position="78"/>
        <end position="98"/>
    </location>
</feature>
<keyword evidence="3" id="KW-1185">Reference proteome</keyword>
<gene>
    <name evidence="2" type="ORF">Mal15_69270</name>
</gene>
<dbReference type="Proteomes" id="UP000321353">
    <property type="component" value="Chromosome"/>
</dbReference>
<dbReference type="EMBL" id="CP036264">
    <property type="protein sequence ID" value="QEG02806.1"/>
    <property type="molecule type" value="Genomic_DNA"/>
</dbReference>
<evidence type="ECO:0000313" key="3">
    <source>
        <dbReference type="Proteomes" id="UP000321353"/>
    </source>
</evidence>
<keyword evidence="1" id="KW-0472">Membrane</keyword>
<organism evidence="2 3">
    <name type="scientific">Stieleria maiorica</name>
    <dbReference type="NCBI Taxonomy" id="2795974"/>
    <lineage>
        <taxon>Bacteria</taxon>
        <taxon>Pseudomonadati</taxon>
        <taxon>Planctomycetota</taxon>
        <taxon>Planctomycetia</taxon>
        <taxon>Pirellulales</taxon>
        <taxon>Pirellulaceae</taxon>
        <taxon>Stieleria</taxon>
    </lineage>
</organism>
<sequence length="139" mass="15307">MEESLSSVGIPYVLLVIGVMFLAILTIASGVGMWMGTKWGWWLASFYYVYGIFRNGSALFTVVTMADQLEGGTRGPEYYMTKHGVRIVIHCLLVLYFFKPNVLEFFDMTTVNKARAVGVLVGICTALAVAMSAIGFVID</sequence>
<feature type="transmembrane region" description="Helical" evidence="1">
    <location>
        <begin position="47"/>
        <end position="66"/>
    </location>
</feature>
<keyword evidence="1" id="KW-0812">Transmembrane</keyword>
<dbReference type="AlphaFoldDB" id="A0A5B9MSM1"/>